<gene>
    <name evidence="2" type="ORF">FBD94_20245</name>
</gene>
<dbReference type="InterPro" id="IPR011335">
    <property type="entry name" value="Restrct_endonuc-II-like"/>
</dbReference>
<dbReference type="AlphaFoldDB" id="A0A4U1G9C9"/>
<dbReference type="RefSeq" id="WP_136881547.1">
    <property type="nucleotide sequence ID" value="NZ_SWDX01000009.1"/>
</dbReference>
<reference evidence="2 3" key="1">
    <citation type="submission" date="2019-04" db="EMBL/GenBank/DDBJ databases">
        <title>Pedobacter sp. RP-1-16 sp. nov., isolated from Arctic soil.</title>
        <authorList>
            <person name="Dahal R.H."/>
            <person name="Kim D.-U."/>
        </authorList>
    </citation>
    <scope>NUCLEOTIDE SEQUENCE [LARGE SCALE GENOMIC DNA]</scope>
    <source>
        <strain evidence="2 3">RP-1-16</strain>
    </source>
</reference>
<proteinExistence type="predicted"/>
<protein>
    <recommendedName>
        <fullName evidence="1">DUF8196 domain-containing protein</fullName>
    </recommendedName>
</protein>
<accession>A0A4U1G9C9</accession>
<dbReference type="InterPro" id="IPR058509">
    <property type="entry name" value="DUF8196"/>
</dbReference>
<dbReference type="GO" id="GO:0003676">
    <property type="term" value="F:nucleic acid binding"/>
    <property type="evidence" value="ECO:0007669"/>
    <property type="project" value="InterPro"/>
</dbReference>
<evidence type="ECO:0000259" key="1">
    <source>
        <dbReference type="Pfam" id="PF26618"/>
    </source>
</evidence>
<evidence type="ECO:0000313" key="3">
    <source>
        <dbReference type="Proteomes" id="UP000309594"/>
    </source>
</evidence>
<dbReference type="Proteomes" id="UP000309594">
    <property type="component" value="Unassembled WGS sequence"/>
</dbReference>
<dbReference type="Gene3D" id="3.40.1350.10">
    <property type="match status" value="1"/>
</dbReference>
<feature type="domain" description="DUF8196" evidence="1">
    <location>
        <begin position="146"/>
        <end position="223"/>
    </location>
</feature>
<organism evidence="2 3">
    <name type="scientific">Pedobacter hiemivivus</name>
    <dbReference type="NCBI Taxonomy" id="2530454"/>
    <lineage>
        <taxon>Bacteria</taxon>
        <taxon>Pseudomonadati</taxon>
        <taxon>Bacteroidota</taxon>
        <taxon>Sphingobacteriia</taxon>
        <taxon>Sphingobacteriales</taxon>
        <taxon>Sphingobacteriaceae</taxon>
        <taxon>Pedobacter</taxon>
    </lineage>
</organism>
<dbReference type="SUPFAM" id="SSF52980">
    <property type="entry name" value="Restriction endonuclease-like"/>
    <property type="match status" value="1"/>
</dbReference>
<dbReference type="InterPro" id="IPR011856">
    <property type="entry name" value="tRNA_endonuc-like_dom_sf"/>
</dbReference>
<sequence length="244" mass="28248">MEETNNIFPAKLNAFTELLKSTQKSHVTHLLQMVDWQKSLKNTHQTLLKLLNQPDIPTALADNKELQNLIPDYKQEVLDFEESAKAFRVLFNQHINDTNYQLGMFSSHWGSYIESLGVQYMLNYLRKHHGVHTSFQKYKRFWHKTRNVEIDLLALSDTHAYVIEVKTQLKPETFTQLQKIIDKLGAQVPEYAQLQLQPVIVCVHADESTLASAALKGIWVVRYKGFDRPNAIDGFEWLNTALHS</sequence>
<evidence type="ECO:0000313" key="2">
    <source>
        <dbReference type="EMBL" id="TKC57612.1"/>
    </source>
</evidence>
<dbReference type="EMBL" id="SWDX01000009">
    <property type="protein sequence ID" value="TKC57612.1"/>
    <property type="molecule type" value="Genomic_DNA"/>
</dbReference>
<name>A0A4U1G9C9_9SPHI</name>
<comment type="caution">
    <text evidence="2">The sequence shown here is derived from an EMBL/GenBank/DDBJ whole genome shotgun (WGS) entry which is preliminary data.</text>
</comment>
<dbReference type="Pfam" id="PF26618">
    <property type="entry name" value="DUF8196"/>
    <property type="match status" value="1"/>
</dbReference>